<organism evidence="1 2">
    <name type="scientific">Octadecabacter antarcticus 307</name>
    <dbReference type="NCBI Taxonomy" id="391626"/>
    <lineage>
        <taxon>Bacteria</taxon>
        <taxon>Pseudomonadati</taxon>
        <taxon>Pseudomonadota</taxon>
        <taxon>Alphaproteobacteria</taxon>
        <taxon>Rhodobacterales</taxon>
        <taxon>Roseobacteraceae</taxon>
        <taxon>Octadecabacter</taxon>
    </lineage>
</organism>
<keyword evidence="2" id="KW-1185">Reference proteome</keyword>
<proteinExistence type="predicted"/>
<reference evidence="1 2" key="1">
    <citation type="journal article" date="2013" name="PLoS ONE">
        <title>Poles Apart: Arctic and Antarctic Octadecabacter strains Share High Genome Plasticity and a New Type of Xanthorhodopsin.</title>
        <authorList>
            <person name="Vollmers J."/>
            <person name="Voget S."/>
            <person name="Dietrich S."/>
            <person name="Gollnow K."/>
            <person name="Smits M."/>
            <person name="Meyer K."/>
            <person name="Brinkhoff T."/>
            <person name="Simon M."/>
            <person name="Daniel R."/>
        </authorList>
    </citation>
    <scope>NUCLEOTIDE SEQUENCE [LARGE SCALE GENOMIC DNA]</scope>
    <source>
        <strain evidence="1 2">307</strain>
    </source>
</reference>
<dbReference type="eggNOG" id="COG1262">
    <property type="taxonomic scope" value="Bacteria"/>
</dbReference>
<dbReference type="EMBL" id="CP003740">
    <property type="protein sequence ID" value="AGI69723.1"/>
    <property type="molecule type" value="Genomic_DNA"/>
</dbReference>
<evidence type="ECO:0000313" key="1">
    <source>
        <dbReference type="EMBL" id="AGI69723.1"/>
    </source>
</evidence>
<accession>M9RD88</accession>
<dbReference type="AlphaFoldDB" id="M9RD88"/>
<dbReference type="Proteomes" id="UP000005307">
    <property type="component" value="Chromosome"/>
</dbReference>
<gene>
    <name evidence="1" type="ORF">OAN307_c43480</name>
</gene>
<protein>
    <submittedName>
        <fullName evidence="1">Putative SapC family protein</fullName>
    </submittedName>
</protein>
<dbReference type="RefSeq" id="WP_015501641.1">
    <property type="nucleotide sequence ID" value="NC_020911.1"/>
</dbReference>
<name>M9RD88_9RHOB</name>
<dbReference type="KEGG" id="oat:OAN307_c43480"/>
<evidence type="ECO:0000313" key="2">
    <source>
        <dbReference type="Proteomes" id="UP000005307"/>
    </source>
</evidence>
<dbReference type="Pfam" id="PF07277">
    <property type="entry name" value="SapC"/>
    <property type="match status" value="1"/>
</dbReference>
<dbReference type="OrthoDB" id="9806524at2"/>
<dbReference type="HOGENOM" id="CLU_074824_1_1_5"/>
<sequence>MAKQNIIYGRAVPVNTQAHKDVSVEITDTYAFAKHVNTVPIVAAEFTASSADLVIVFTGSEGAIFPSVLLGVESDQNEFIDEDGLWTGKYVPAFLRRYPFVFAQSPEEDQLVLCIDEEFEGVNSDGVGERLFDSDGERTQYLENKLQFSAQYQNQHLQTKIFCARLLELGLLEPAVANFMGDASQPRRLSGFFRINREKLKAIAPETLTMMFNNDELELCYVHLQSFNNVDMLGLKSAASSD</sequence>
<dbReference type="InterPro" id="IPR010836">
    <property type="entry name" value="SapC"/>
</dbReference>